<sequence>MGVMSNLFRRLLLAVAGGLEAAAGELHAAATPPSDPASTGRLLLTMTASIKGAQDWLWSLPQGHLAVVIISTSFCGFIALVLLIPLAVTALFGDDPPLEPLPLPQPREVGAAGNGGTGGVSRYGDPSNGLACMNASTGALLGYVPLTPVAEVAEAISAARAAQVSWAATTFEQRRQVLRVLRAYLLSEQDDLVGLSMVDTGKTALDAALGEVLPTLEKIRWLLREGEAALRPERRSTGPMSAHRTATVEFAPLGVIGAIAPWNYPLHNVFNPALAALFAGSAIVIKPSEHASWSAVHYVNVIRSALAACGHSPNLCRLVVGRGDVGSALVGGGVDKLFFTGSTAVGRKVALAAAESLTPAVLELGGKDPAVVCDDTDVAWAASIVLRGVFQNAGQNCIGIERVYVQRAVLAPFLAAVVPVVAAMTTRPAAAVGEADGTLGADDGDVGALTMGPDAVARVDALVQQAVACGARVLAGGRPAAGAAAAGSGDTAGGSSDGGGARVPASHYYQPTVLSDVAHGRGMRIVEEEVFGPVLTVIPFDTDEEVVSAINSSAFGLGASVFCHNTRRANALAAAIRTGMVNVNDFAVNYLCQSLPFGGVGASGYGRFAGVEGLRGCTLERAVTRQRWWGVRTSIPPPMRFPTRGTGYAFVSELVALVYDTSYMAKVDNVRNLLGMLLFKRWRPRAVAGKW</sequence>
<comment type="similarity">
    <text evidence="3">Belongs to the aldehyde dehydrogenase family.</text>
</comment>
<evidence type="ECO:0000256" key="1">
    <source>
        <dbReference type="ARBA" id="ARBA00023002"/>
    </source>
</evidence>
<accession>A0A515J4N2</accession>
<dbReference type="Pfam" id="PF00171">
    <property type="entry name" value="Aldedh"/>
    <property type="match status" value="1"/>
</dbReference>
<feature type="signal peptide" evidence="5">
    <location>
        <begin position="1"/>
        <end position="24"/>
    </location>
</feature>
<keyword evidence="4" id="KW-1133">Transmembrane helix</keyword>
<reference evidence="7" key="1">
    <citation type="submission" date="2018-12" db="EMBL/GenBank/DDBJ databases">
        <authorList>
            <person name="Chen N."/>
        </authorList>
    </citation>
    <scope>NUCLEOTIDE SEQUENCE</scope>
</reference>
<name>A0A515J4N2_PYRYE</name>
<feature type="chain" id="PRO_5022231753" evidence="5">
    <location>
        <begin position="25"/>
        <end position="691"/>
    </location>
</feature>
<evidence type="ECO:0000256" key="3">
    <source>
        <dbReference type="RuleBase" id="RU003345"/>
    </source>
</evidence>
<dbReference type="PROSITE" id="PS00070">
    <property type="entry name" value="ALDEHYDE_DEHYDR_CYS"/>
    <property type="match status" value="1"/>
</dbReference>
<dbReference type="InterPro" id="IPR016160">
    <property type="entry name" value="Ald_DH_CS_CYS"/>
</dbReference>
<dbReference type="InterPro" id="IPR016163">
    <property type="entry name" value="Ald_DH_C"/>
</dbReference>
<evidence type="ECO:0000256" key="5">
    <source>
        <dbReference type="SAM" id="SignalP"/>
    </source>
</evidence>
<keyword evidence="5" id="KW-0732">Signal</keyword>
<dbReference type="EC" id="1.2.1.8" evidence="7"/>
<keyword evidence="4" id="KW-0812">Transmembrane</keyword>
<dbReference type="PANTHER" id="PTHR11699">
    <property type="entry name" value="ALDEHYDE DEHYDROGENASE-RELATED"/>
    <property type="match status" value="1"/>
</dbReference>
<dbReference type="PROSITE" id="PS00687">
    <property type="entry name" value="ALDEHYDE_DEHYDR_GLU"/>
    <property type="match status" value="1"/>
</dbReference>
<dbReference type="Gene3D" id="3.40.605.10">
    <property type="entry name" value="Aldehyde Dehydrogenase, Chain A, domain 1"/>
    <property type="match status" value="1"/>
</dbReference>
<dbReference type="GO" id="GO:0008802">
    <property type="term" value="F:betaine-aldehyde dehydrogenase (NAD+) activity"/>
    <property type="evidence" value="ECO:0007669"/>
    <property type="project" value="UniProtKB-EC"/>
</dbReference>
<dbReference type="InterPro" id="IPR016161">
    <property type="entry name" value="Ald_DH/histidinol_DH"/>
</dbReference>
<evidence type="ECO:0000256" key="2">
    <source>
        <dbReference type="PROSITE-ProRule" id="PRU10007"/>
    </source>
</evidence>
<dbReference type="Gene3D" id="3.40.309.10">
    <property type="entry name" value="Aldehyde Dehydrogenase, Chain A, domain 2"/>
    <property type="match status" value="1"/>
</dbReference>
<evidence type="ECO:0000259" key="6">
    <source>
        <dbReference type="Pfam" id="PF00171"/>
    </source>
</evidence>
<feature type="domain" description="Aldehyde dehydrogenase" evidence="6">
    <location>
        <begin position="130"/>
        <end position="619"/>
    </location>
</feature>
<dbReference type="InterPro" id="IPR015590">
    <property type="entry name" value="Aldehyde_DH_dom"/>
</dbReference>
<organism evidence="7">
    <name type="scientific">Pyropia yezoensis</name>
    <name type="common">Susabi-nori</name>
    <name type="synonym">Porphyra yezoensis</name>
    <dbReference type="NCBI Taxonomy" id="2788"/>
    <lineage>
        <taxon>Eukaryota</taxon>
        <taxon>Rhodophyta</taxon>
        <taxon>Bangiophyceae</taxon>
        <taxon>Bangiales</taxon>
        <taxon>Bangiaceae</taxon>
        <taxon>Pyropia</taxon>
    </lineage>
</organism>
<dbReference type="SUPFAM" id="SSF53720">
    <property type="entry name" value="ALDH-like"/>
    <property type="match status" value="1"/>
</dbReference>
<evidence type="ECO:0000313" key="7">
    <source>
        <dbReference type="EMBL" id="QDM14402.1"/>
    </source>
</evidence>
<dbReference type="InterPro" id="IPR029510">
    <property type="entry name" value="Ald_DH_CS_GLU"/>
</dbReference>
<keyword evidence="4" id="KW-0472">Membrane</keyword>
<feature type="active site" evidence="2">
    <location>
        <position position="363"/>
    </location>
</feature>
<dbReference type="AlphaFoldDB" id="A0A515J4N2"/>
<proteinExistence type="evidence at transcript level"/>
<feature type="transmembrane region" description="Helical" evidence="4">
    <location>
        <begin position="65"/>
        <end position="92"/>
    </location>
</feature>
<dbReference type="InterPro" id="IPR016162">
    <property type="entry name" value="Ald_DH_N"/>
</dbReference>
<dbReference type="EMBL" id="MK294535">
    <property type="protein sequence ID" value="QDM14402.1"/>
    <property type="molecule type" value="mRNA"/>
</dbReference>
<evidence type="ECO:0000256" key="4">
    <source>
        <dbReference type="SAM" id="Phobius"/>
    </source>
</evidence>
<keyword evidence="1 3" id="KW-0560">Oxidoreductase</keyword>
<protein>
    <submittedName>
        <fullName evidence="7">Betaine aldehyde dehydrogenase</fullName>
        <ecNumber evidence="7">1.2.1.8</ecNumber>
    </submittedName>
</protein>